<reference evidence="4" key="1">
    <citation type="journal article" date="2019" name="Int. J. Syst. Evol. Microbiol.">
        <title>The Global Catalogue of Microorganisms (GCM) 10K type strain sequencing project: providing services to taxonomists for standard genome sequencing and annotation.</title>
        <authorList>
            <consortium name="The Broad Institute Genomics Platform"/>
            <consortium name="The Broad Institute Genome Sequencing Center for Infectious Disease"/>
            <person name="Wu L."/>
            <person name="Ma J."/>
        </authorList>
    </citation>
    <scope>NUCLEOTIDE SEQUENCE [LARGE SCALE GENOMIC DNA]</scope>
    <source>
        <strain evidence="4">CCUG 55995</strain>
    </source>
</reference>
<comment type="caution">
    <text evidence="3">The sequence shown here is derived from an EMBL/GenBank/DDBJ whole genome shotgun (WGS) entry which is preliminary data.</text>
</comment>
<accession>A0ABV9IB71</accession>
<gene>
    <name evidence="3" type="ORF">ACFO0D_12345</name>
</gene>
<feature type="domain" description="DUF11" evidence="2">
    <location>
        <begin position="194"/>
        <end position="314"/>
    </location>
</feature>
<dbReference type="PANTHER" id="PTHR34819:SF3">
    <property type="entry name" value="CELL SURFACE PROTEIN"/>
    <property type="match status" value="1"/>
</dbReference>
<evidence type="ECO:0000259" key="2">
    <source>
        <dbReference type="Pfam" id="PF01345"/>
    </source>
</evidence>
<keyword evidence="4" id="KW-1185">Reference proteome</keyword>
<dbReference type="SUPFAM" id="SSF117074">
    <property type="entry name" value="Hypothetical protein PA1324"/>
    <property type="match status" value="1"/>
</dbReference>
<dbReference type="InterPro" id="IPR013783">
    <property type="entry name" value="Ig-like_fold"/>
</dbReference>
<dbReference type="Pfam" id="PF01345">
    <property type="entry name" value="DUF11"/>
    <property type="match status" value="3"/>
</dbReference>
<name>A0ABV9IB71_9DEIO</name>
<dbReference type="Gene3D" id="2.60.40.10">
    <property type="entry name" value="Immunoglobulins"/>
    <property type="match status" value="1"/>
</dbReference>
<dbReference type="InterPro" id="IPR001434">
    <property type="entry name" value="OmcB-like_DUF11"/>
</dbReference>
<dbReference type="Proteomes" id="UP001595952">
    <property type="component" value="Unassembled WGS sequence"/>
</dbReference>
<dbReference type="SUPFAM" id="SSF49401">
    <property type="entry name" value="Bacterial adhesins"/>
    <property type="match status" value="1"/>
</dbReference>
<dbReference type="NCBIfam" id="TIGR01451">
    <property type="entry name" value="B_ant_repeat"/>
    <property type="match status" value="2"/>
</dbReference>
<dbReference type="PANTHER" id="PTHR34819">
    <property type="entry name" value="LARGE CYSTEINE-RICH PERIPLASMIC PROTEIN OMCB"/>
    <property type="match status" value="1"/>
</dbReference>
<feature type="domain" description="DUF11" evidence="2">
    <location>
        <begin position="478"/>
        <end position="587"/>
    </location>
</feature>
<dbReference type="InterPro" id="IPR051172">
    <property type="entry name" value="Chlamydia_OmcB"/>
</dbReference>
<dbReference type="InterPro" id="IPR047589">
    <property type="entry name" value="DUF11_rpt"/>
</dbReference>
<evidence type="ECO:0000313" key="4">
    <source>
        <dbReference type="Proteomes" id="UP001595952"/>
    </source>
</evidence>
<dbReference type="InterPro" id="IPR008966">
    <property type="entry name" value="Adhesion_dom_sf"/>
</dbReference>
<feature type="domain" description="DUF11" evidence="2">
    <location>
        <begin position="595"/>
        <end position="707"/>
    </location>
</feature>
<feature type="chain" id="PRO_5047225070" evidence="1">
    <location>
        <begin position="23"/>
        <end position="930"/>
    </location>
</feature>
<sequence length="930" mass="95999">MNRHLRALRPLFLTLLGLAAQAGALTPAGTVITNQVQAEFISPVTDQPEQVLSNVVQTTVAPVCAASVTPDGSAEQPAYSVTRLPGETAVFPYVLTNAGNDRFAFALSGRVEAGSATAPSLRVVQDVNANGQLDSGEPDVSTVLLDADASVRLLLVTGALTQGTALVNLVSGCAGGASDTNNVSRVVVGPPPALGVTKSFSPAQLRPGAETTVTVATTNSGAGESRAVTVTDLLADQAALGLTFVSGSAAASGGTVEFTTDGSTWAATEPAAVRGVRVRKDSLSAAETLTLTFRMRAAASAEGQVIPNVATAQTGTQSVSGQASVDVRYLPAVAIGPVGTPEAPEGSDADRQSRTFGAVGQAVCFDHTAKNTGDVADAYHIEVTFPQGGAQVTLLGADGQPLAQPFTLAPGQTTVVRACFTPQQAGSLSAVLTILGARGTSNATADVLQNVQATLPELRKTYRATTRNDAGQAVNVPQDQPVRVGDTLTYTLSVRNPYTWALTDVVLTDPLPAHLNFASASDGGQKTGTPGAEQVRWTLGTLAPGQALERTVTATVSDRAVDGEALKNVFTLSSTEFTTPLPSNEVSTPVWKAKLVVTKAVSAQEVTYGDRLLYTLTIANQSSTTAIINAVVVDTAPKGLEYVPGTATLNGDALADPNIVSGTSTWTSTWTIPEIPAGATVTLTYVSRVTPEASGALVNTVSVSGTGAGGVAKAIASNRAQATTRLNLLRFAPQADIVGVVFVDRNRNGLYDVATDTPVGRARILLAGGREVLTDERGRYSFGNVPVGTHALRLDPSTTPYQALLTPQAGGLSGTKTVFVTGLTSVDFPLAPLGGDISVLRRTTLTIGDVRVEKSVFAAGGGYTVQIRIVTPRALHEVAFIDPLPAGATLKEGRNTLTGSLNAGEIFLTYHFDWTGEPRAATTDPVLTWR</sequence>
<protein>
    <submittedName>
        <fullName evidence="3">DUF11 domain-containing protein</fullName>
    </submittedName>
</protein>
<keyword evidence="1" id="KW-0732">Signal</keyword>
<evidence type="ECO:0000313" key="3">
    <source>
        <dbReference type="EMBL" id="MFC4639128.1"/>
    </source>
</evidence>
<evidence type="ECO:0000256" key="1">
    <source>
        <dbReference type="SAM" id="SignalP"/>
    </source>
</evidence>
<feature type="signal peptide" evidence="1">
    <location>
        <begin position="1"/>
        <end position="22"/>
    </location>
</feature>
<dbReference type="EMBL" id="JBHSEI010000008">
    <property type="protein sequence ID" value="MFC4639128.1"/>
    <property type="molecule type" value="Genomic_DNA"/>
</dbReference>
<dbReference type="RefSeq" id="WP_380062126.1">
    <property type="nucleotide sequence ID" value="NZ_JBHSEI010000008.1"/>
</dbReference>
<organism evidence="3 4">
    <name type="scientific">Deinococcus hohokamensis</name>
    <dbReference type="NCBI Taxonomy" id="309883"/>
    <lineage>
        <taxon>Bacteria</taxon>
        <taxon>Thermotogati</taxon>
        <taxon>Deinococcota</taxon>
        <taxon>Deinococci</taxon>
        <taxon>Deinococcales</taxon>
        <taxon>Deinococcaceae</taxon>
        <taxon>Deinococcus</taxon>
    </lineage>
</organism>
<proteinExistence type="predicted"/>
<dbReference type="Gene3D" id="2.60.40.740">
    <property type="match status" value="2"/>
</dbReference>